<dbReference type="SMART" id="SM00382">
    <property type="entry name" value="AAA"/>
    <property type="match status" value="1"/>
</dbReference>
<dbReference type="PROSITE" id="PS50112">
    <property type="entry name" value="PAS"/>
    <property type="match status" value="1"/>
</dbReference>
<dbReference type="Pfam" id="PF18024">
    <property type="entry name" value="HTH_50"/>
    <property type="match status" value="1"/>
</dbReference>
<gene>
    <name evidence="14" type="ORF">RY831_08600</name>
</gene>
<protein>
    <recommendedName>
        <fullName evidence="10">HTH-type transcriptional regulatory protein TyrR</fullName>
    </recommendedName>
</protein>
<dbReference type="Pfam" id="PF00989">
    <property type="entry name" value="PAS"/>
    <property type="match status" value="1"/>
</dbReference>
<dbReference type="InterPro" id="IPR035965">
    <property type="entry name" value="PAS-like_dom_sf"/>
</dbReference>
<dbReference type="SUPFAM" id="SSF46689">
    <property type="entry name" value="Homeodomain-like"/>
    <property type="match status" value="1"/>
</dbReference>
<organism evidence="14 15">
    <name type="scientific">Noviherbaspirillum album</name>
    <dbReference type="NCBI Taxonomy" id="3080276"/>
    <lineage>
        <taxon>Bacteria</taxon>
        <taxon>Pseudomonadati</taxon>
        <taxon>Pseudomonadota</taxon>
        <taxon>Betaproteobacteria</taxon>
        <taxon>Burkholderiales</taxon>
        <taxon>Oxalobacteraceae</taxon>
        <taxon>Noviherbaspirillum</taxon>
    </lineage>
</organism>
<evidence type="ECO:0000313" key="14">
    <source>
        <dbReference type="EMBL" id="MEC4719205.1"/>
    </source>
</evidence>
<dbReference type="InterPro" id="IPR000014">
    <property type="entry name" value="PAS"/>
</dbReference>
<dbReference type="SMART" id="SM00091">
    <property type="entry name" value="PAS"/>
    <property type="match status" value="1"/>
</dbReference>
<dbReference type="EMBL" id="JAWIIV010000005">
    <property type="protein sequence ID" value="MEC4719205.1"/>
    <property type="molecule type" value="Genomic_DNA"/>
</dbReference>
<keyword evidence="5" id="KW-0058">Aromatic hydrocarbons catabolism</keyword>
<feature type="domain" description="PAS" evidence="12">
    <location>
        <begin position="77"/>
        <end position="128"/>
    </location>
</feature>
<dbReference type="PROSITE" id="PS00688">
    <property type="entry name" value="SIGMA54_INTERACT_3"/>
    <property type="match status" value="1"/>
</dbReference>
<dbReference type="SUPFAM" id="SSF55785">
    <property type="entry name" value="PYP-like sensor domain (PAS domain)"/>
    <property type="match status" value="1"/>
</dbReference>
<comment type="subcellular location">
    <subcellularLocation>
        <location evidence="1">Cytoplasm</location>
    </subcellularLocation>
</comment>
<dbReference type="SUPFAM" id="SSF52540">
    <property type="entry name" value="P-loop containing nucleoside triphosphate hydrolases"/>
    <property type="match status" value="1"/>
</dbReference>
<keyword evidence="8" id="KW-0238">DNA-binding</keyword>
<dbReference type="InterPro" id="IPR009057">
    <property type="entry name" value="Homeodomain-like_sf"/>
</dbReference>
<dbReference type="PROSITE" id="PS00676">
    <property type="entry name" value="SIGMA54_INTERACT_2"/>
    <property type="match status" value="1"/>
</dbReference>
<evidence type="ECO:0000259" key="12">
    <source>
        <dbReference type="PROSITE" id="PS50112"/>
    </source>
</evidence>
<keyword evidence="6" id="KW-0067">ATP-binding</keyword>
<dbReference type="PROSITE" id="PS50045">
    <property type="entry name" value="SIGMA54_INTERACT_4"/>
    <property type="match status" value="1"/>
</dbReference>
<dbReference type="PANTHER" id="PTHR32071">
    <property type="entry name" value="TRANSCRIPTIONAL REGULATORY PROTEIN"/>
    <property type="match status" value="1"/>
</dbReference>
<evidence type="ECO:0000256" key="7">
    <source>
        <dbReference type="ARBA" id="ARBA00023015"/>
    </source>
</evidence>
<dbReference type="Pfam" id="PF25601">
    <property type="entry name" value="AAA_lid_14"/>
    <property type="match status" value="1"/>
</dbReference>
<keyword evidence="4" id="KW-0547">Nucleotide-binding</keyword>
<evidence type="ECO:0000256" key="2">
    <source>
        <dbReference type="ARBA" id="ARBA00022490"/>
    </source>
</evidence>
<evidence type="ECO:0000256" key="9">
    <source>
        <dbReference type="ARBA" id="ARBA00023163"/>
    </source>
</evidence>
<dbReference type="InterPro" id="IPR003593">
    <property type="entry name" value="AAA+_ATPase"/>
</dbReference>
<dbReference type="InterPro" id="IPR025944">
    <property type="entry name" value="Sigma_54_int_dom_CS"/>
</dbReference>
<dbReference type="CDD" id="cd00009">
    <property type="entry name" value="AAA"/>
    <property type="match status" value="1"/>
</dbReference>
<reference evidence="14 15" key="1">
    <citation type="submission" date="2023-10" db="EMBL/GenBank/DDBJ databases">
        <title>Noviherbaspirillum sp. CPCC 100848 genome assembly.</title>
        <authorList>
            <person name="Li X.Y."/>
            <person name="Fang X.M."/>
        </authorList>
    </citation>
    <scope>NUCLEOTIDE SEQUENCE [LARGE SCALE GENOMIC DNA]</scope>
    <source>
        <strain evidence="14 15">CPCC 100848</strain>
    </source>
</reference>
<dbReference type="InterPro" id="IPR030828">
    <property type="entry name" value="HTH_TyrR"/>
</dbReference>
<dbReference type="Gene3D" id="3.30.450.20">
    <property type="entry name" value="PAS domain"/>
    <property type="match status" value="1"/>
</dbReference>
<evidence type="ECO:0000256" key="10">
    <source>
        <dbReference type="ARBA" id="ARBA00029500"/>
    </source>
</evidence>
<dbReference type="PROSITE" id="PS51671">
    <property type="entry name" value="ACT"/>
    <property type="match status" value="1"/>
</dbReference>
<evidence type="ECO:0000259" key="13">
    <source>
        <dbReference type="PROSITE" id="PS51671"/>
    </source>
</evidence>
<proteinExistence type="predicted"/>
<evidence type="ECO:0000256" key="4">
    <source>
        <dbReference type="ARBA" id="ARBA00022741"/>
    </source>
</evidence>
<dbReference type="InterPro" id="IPR002912">
    <property type="entry name" value="ACT_dom"/>
</dbReference>
<evidence type="ECO:0000256" key="1">
    <source>
        <dbReference type="ARBA" id="ARBA00004496"/>
    </source>
</evidence>
<evidence type="ECO:0000256" key="5">
    <source>
        <dbReference type="ARBA" id="ARBA00022797"/>
    </source>
</evidence>
<evidence type="ECO:0000256" key="6">
    <source>
        <dbReference type="ARBA" id="ARBA00022840"/>
    </source>
</evidence>
<dbReference type="RefSeq" id="WP_326505919.1">
    <property type="nucleotide sequence ID" value="NZ_JAWIIV010000005.1"/>
</dbReference>
<evidence type="ECO:0000259" key="11">
    <source>
        <dbReference type="PROSITE" id="PS50045"/>
    </source>
</evidence>
<dbReference type="Gene3D" id="3.30.70.260">
    <property type="match status" value="1"/>
</dbReference>
<accession>A0ABU6J6P8</accession>
<keyword evidence="2" id="KW-0963">Cytoplasm</keyword>
<evidence type="ECO:0000256" key="8">
    <source>
        <dbReference type="ARBA" id="ARBA00023125"/>
    </source>
</evidence>
<dbReference type="Gene3D" id="1.10.10.60">
    <property type="entry name" value="Homeodomain-like"/>
    <property type="match status" value="1"/>
</dbReference>
<keyword evidence="3" id="KW-0678">Repressor</keyword>
<evidence type="ECO:0000313" key="15">
    <source>
        <dbReference type="Proteomes" id="UP001352263"/>
    </source>
</evidence>
<dbReference type="InterPro" id="IPR002078">
    <property type="entry name" value="Sigma_54_int"/>
</dbReference>
<dbReference type="PROSITE" id="PS00675">
    <property type="entry name" value="SIGMA54_INTERACT_1"/>
    <property type="match status" value="1"/>
</dbReference>
<sequence>MRIDVQFADRVGIAHEILAVLARRNMNVVAVEVDSSDVFIDIPQLTPELLPSLRQDFLGISGVLNVVVVDVLPGARRRLHLDTLMTVMADPVMAVDAAGRIVAANAAAAAVTHLRESELEGKTLEELFGEAPLQAELLAGRFLAPAREVRLHGEPFLLEVTPVSEAPDSALGQTIGGVITLHAPRRLGGRLHALQHGGGGFDAIIGDAEPIRALKARATRVAVVDAPLLIVGETGTGKELVAQACHAASQRANAPFLALNCAALPESLAESELFGYMPGSFSGAQRGGKPGLIEMADGGTVFLDEIGEMSLNLQAKLLRFLNDGKFRRIGSDREIKVNVRIISATHRNLRKMVAEGAFREDLYYRLNVLQLEVPALRERPDDILPLARHFIERACAQAQKPICRLGPQACAALVANHWPGNVRQLQNVVFRAITMTDKRLLDETDLDLAEGAARTVAGIGSATAVQSSDDWDNSVANFERALLETLYPQYPSSRKLALRLKTSHSMIANKLRKYGIPKGSGN</sequence>
<evidence type="ECO:0000256" key="3">
    <source>
        <dbReference type="ARBA" id="ARBA00022491"/>
    </source>
</evidence>
<dbReference type="InterPro" id="IPR027417">
    <property type="entry name" value="P-loop_NTPase"/>
</dbReference>
<keyword evidence="9" id="KW-0804">Transcription</keyword>
<dbReference type="InterPro" id="IPR025943">
    <property type="entry name" value="Sigma_54_int_dom_ATP-bd_2"/>
</dbReference>
<dbReference type="NCBIfam" id="TIGR04381">
    <property type="entry name" value="HTH_TypR"/>
    <property type="match status" value="1"/>
</dbReference>
<feature type="domain" description="Sigma-54 factor interaction" evidence="11">
    <location>
        <begin position="204"/>
        <end position="434"/>
    </location>
</feature>
<dbReference type="InterPro" id="IPR025662">
    <property type="entry name" value="Sigma_54_int_dom_ATP-bd_1"/>
</dbReference>
<dbReference type="PANTHER" id="PTHR32071:SF3">
    <property type="entry name" value="HTH-TYPE TRANSCRIPTIONAL REGULATORY PROTEIN TYRR"/>
    <property type="match status" value="1"/>
</dbReference>
<keyword evidence="7" id="KW-0805">Transcription regulation</keyword>
<dbReference type="Pfam" id="PF00158">
    <property type="entry name" value="Sigma54_activat"/>
    <property type="match status" value="1"/>
</dbReference>
<dbReference type="Gene3D" id="1.10.8.60">
    <property type="match status" value="1"/>
</dbReference>
<comment type="caution">
    <text evidence="14">The sequence shown here is derived from an EMBL/GenBank/DDBJ whole genome shotgun (WGS) entry which is preliminary data.</text>
</comment>
<dbReference type="Gene3D" id="3.40.50.300">
    <property type="entry name" value="P-loop containing nucleotide triphosphate hydrolases"/>
    <property type="match status" value="1"/>
</dbReference>
<dbReference type="InterPro" id="IPR058031">
    <property type="entry name" value="AAA_lid_NorR"/>
</dbReference>
<feature type="domain" description="ACT" evidence="13">
    <location>
        <begin position="2"/>
        <end position="71"/>
    </location>
</feature>
<keyword evidence="15" id="KW-1185">Reference proteome</keyword>
<dbReference type="Proteomes" id="UP001352263">
    <property type="component" value="Unassembled WGS sequence"/>
</dbReference>
<name>A0ABU6J6P8_9BURK</name>
<dbReference type="InterPro" id="IPR013767">
    <property type="entry name" value="PAS_fold"/>
</dbReference>